<dbReference type="Gene3D" id="1.10.1740.10">
    <property type="match status" value="1"/>
</dbReference>
<name>A0A6L9Y401_9BURK</name>
<proteinExistence type="predicted"/>
<dbReference type="InterPro" id="IPR013325">
    <property type="entry name" value="RNA_pol_sigma_r2"/>
</dbReference>
<sequence>MAQDKQLFNYSKELKSIAKGSKKSLQSLYQQEAGNMLTFAFKTLQHYKFAEEAVIETFTLIWNNAKYYDESMGYARGWIYTIFRYHLHNITQKNYIALKENLKGNTSTFLGEICTNLYVGVDNFKEHGSFYQILEELPEDIQRSLMTTYFSGESLADTATLLNISLGKLKEDIRTSIRYLAQKRQPLNIKHDHTCFIGEFVLGSLNTQEQQKANDLLANDPVAEQISLIWEEEFLHFLSQLIIEKTPESLWVRIKQATITEKDTSTDMAELEDELALSQAENDPSFLHKATYFTKKCWISRNFWRGTSFALLGLMVALLIIRPFEYPIKIAAVLNATLQPNQVGYTVKQDKQLTITPLIHQSANDQLGLQLWHRDAQGMLHPITILADNKPTILDYQSQFKVGDLLLISLEPKQSGQISHQLTGQILYQGTLVSFE</sequence>
<dbReference type="EMBL" id="JAAGYR010000003">
    <property type="protein sequence ID" value="NEN75121.1"/>
    <property type="molecule type" value="Genomic_DNA"/>
</dbReference>
<keyword evidence="1" id="KW-0175">Coiled coil</keyword>
<dbReference type="InterPro" id="IPR013324">
    <property type="entry name" value="RNA_pol_sigma_r3/r4-like"/>
</dbReference>
<dbReference type="Proteomes" id="UP000477651">
    <property type="component" value="Unassembled WGS sequence"/>
</dbReference>
<dbReference type="GO" id="GO:0003700">
    <property type="term" value="F:DNA-binding transcription factor activity"/>
    <property type="evidence" value="ECO:0007669"/>
    <property type="project" value="InterPro"/>
</dbReference>
<protein>
    <submittedName>
        <fullName evidence="2">Uncharacterized protein</fullName>
    </submittedName>
</protein>
<dbReference type="SUPFAM" id="SSF88659">
    <property type="entry name" value="Sigma3 and sigma4 domains of RNA polymerase sigma factors"/>
    <property type="match status" value="1"/>
</dbReference>
<evidence type="ECO:0000256" key="1">
    <source>
        <dbReference type="SAM" id="Coils"/>
    </source>
</evidence>
<evidence type="ECO:0000313" key="2">
    <source>
        <dbReference type="EMBL" id="NEN75121.1"/>
    </source>
</evidence>
<dbReference type="AlphaFoldDB" id="A0A6L9Y401"/>
<comment type="caution">
    <text evidence="2">The sequence shown here is derived from an EMBL/GenBank/DDBJ whole genome shotgun (WGS) entry which is preliminary data.</text>
</comment>
<dbReference type="SUPFAM" id="SSF88946">
    <property type="entry name" value="Sigma2 domain of RNA polymerase sigma factors"/>
    <property type="match status" value="1"/>
</dbReference>
<gene>
    <name evidence="2" type="ORF">F9B74_02110</name>
</gene>
<evidence type="ECO:0000313" key="3">
    <source>
        <dbReference type="Proteomes" id="UP000477651"/>
    </source>
</evidence>
<organism evidence="2 3">
    <name type="scientific">Pelistega ratti</name>
    <dbReference type="NCBI Taxonomy" id="2652177"/>
    <lineage>
        <taxon>Bacteria</taxon>
        <taxon>Pseudomonadati</taxon>
        <taxon>Pseudomonadota</taxon>
        <taxon>Betaproteobacteria</taxon>
        <taxon>Burkholderiales</taxon>
        <taxon>Alcaligenaceae</taxon>
        <taxon>Pelistega</taxon>
    </lineage>
</organism>
<keyword evidence="3" id="KW-1185">Reference proteome</keyword>
<reference evidence="2 3" key="1">
    <citation type="submission" date="2020-02" db="EMBL/GenBank/DDBJ databases">
        <title>Pelistega sp. NLN82 were isolated from wild rodents of the Hainan Island.</title>
        <authorList>
            <person name="Niu N."/>
            <person name="Zhou J."/>
        </authorList>
    </citation>
    <scope>NUCLEOTIDE SEQUENCE [LARGE SCALE GENOMIC DNA]</scope>
    <source>
        <strain evidence="2 3">NLN82</strain>
    </source>
</reference>
<dbReference type="RefSeq" id="WP_163763870.1">
    <property type="nucleotide sequence ID" value="NZ_JAAGYR010000003.1"/>
</dbReference>
<dbReference type="GO" id="GO:0006352">
    <property type="term" value="P:DNA-templated transcription initiation"/>
    <property type="evidence" value="ECO:0007669"/>
    <property type="project" value="InterPro"/>
</dbReference>
<accession>A0A6L9Y401</accession>
<feature type="coiled-coil region" evidence="1">
    <location>
        <begin position="254"/>
        <end position="281"/>
    </location>
</feature>